<dbReference type="PRINTS" id="PR00320">
    <property type="entry name" value="GPROTEINBRPT"/>
</dbReference>
<reference evidence="4" key="1">
    <citation type="submission" date="2024-07" db="EMBL/GenBank/DDBJ databases">
        <authorList>
            <person name="Kim Y.J."/>
            <person name="Jeong J.Y."/>
        </authorList>
    </citation>
    <scope>NUCLEOTIDE SEQUENCE</scope>
    <source>
        <strain evidence="4">GIHE-MW2</strain>
    </source>
</reference>
<dbReference type="PANTHER" id="PTHR22847">
    <property type="entry name" value="WD40 REPEAT PROTEIN"/>
    <property type="match status" value="1"/>
</dbReference>
<keyword evidence="1 3" id="KW-0853">WD repeat</keyword>
<dbReference type="InterPro" id="IPR015943">
    <property type="entry name" value="WD40/YVTN_repeat-like_dom_sf"/>
</dbReference>
<keyword evidence="2" id="KW-0677">Repeat</keyword>
<feature type="repeat" description="WD" evidence="3">
    <location>
        <begin position="527"/>
        <end position="568"/>
    </location>
</feature>
<evidence type="ECO:0000256" key="3">
    <source>
        <dbReference type="PROSITE-ProRule" id="PRU00221"/>
    </source>
</evidence>
<name>A0AAU8JLC4_9CYAN</name>
<dbReference type="PROSITE" id="PS00678">
    <property type="entry name" value="WD_REPEATS_1"/>
    <property type="match status" value="2"/>
</dbReference>
<gene>
    <name evidence="4" type="ORF">ABWT76_001959</name>
</gene>
<dbReference type="InterPro" id="IPR019775">
    <property type="entry name" value="WD40_repeat_CS"/>
</dbReference>
<evidence type="ECO:0000256" key="1">
    <source>
        <dbReference type="ARBA" id="ARBA00022574"/>
    </source>
</evidence>
<accession>A0AAU8JLC4</accession>
<dbReference type="CDD" id="cd00200">
    <property type="entry name" value="WD40"/>
    <property type="match status" value="1"/>
</dbReference>
<dbReference type="PANTHER" id="PTHR22847:SF637">
    <property type="entry name" value="WD REPEAT DOMAIN 5B"/>
    <property type="match status" value="1"/>
</dbReference>
<organism evidence="4">
    <name type="scientific">Planktothricoides raciborskii GIHE-MW2</name>
    <dbReference type="NCBI Taxonomy" id="2792601"/>
    <lineage>
        <taxon>Bacteria</taxon>
        <taxon>Bacillati</taxon>
        <taxon>Cyanobacteriota</taxon>
        <taxon>Cyanophyceae</taxon>
        <taxon>Oscillatoriophycideae</taxon>
        <taxon>Oscillatoriales</taxon>
        <taxon>Oscillatoriaceae</taxon>
        <taxon>Planktothricoides</taxon>
    </lineage>
</organism>
<dbReference type="SMART" id="SM00320">
    <property type="entry name" value="WD40"/>
    <property type="match status" value="7"/>
</dbReference>
<feature type="repeat" description="WD" evidence="3">
    <location>
        <begin position="661"/>
        <end position="695"/>
    </location>
</feature>
<dbReference type="EMBL" id="CP159837">
    <property type="protein sequence ID" value="XCM39066.1"/>
    <property type="molecule type" value="Genomic_DNA"/>
</dbReference>
<dbReference type="InterPro" id="IPR001680">
    <property type="entry name" value="WD40_rpt"/>
</dbReference>
<feature type="repeat" description="WD" evidence="3">
    <location>
        <begin position="437"/>
        <end position="478"/>
    </location>
</feature>
<evidence type="ECO:0000313" key="4">
    <source>
        <dbReference type="EMBL" id="XCM39066.1"/>
    </source>
</evidence>
<dbReference type="PROSITE" id="PS50294">
    <property type="entry name" value="WD_REPEATS_REGION"/>
    <property type="match status" value="5"/>
</dbReference>
<feature type="repeat" description="WD" evidence="3">
    <location>
        <begin position="569"/>
        <end position="610"/>
    </location>
</feature>
<dbReference type="InterPro" id="IPR036322">
    <property type="entry name" value="WD40_repeat_dom_sf"/>
</dbReference>
<dbReference type="PROSITE" id="PS50082">
    <property type="entry name" value="WD_REPEATS_2"/>
    <property type="match status" value="6"/>
</dbReference>
<dbReference type="AlphaFoldDB" id="A0AAU8JLC4"/>
<dbReference type="SUPFAM" id="SSF50978">
    <property type="entry name" value="WD40 repeat-like"/>
    <property type="match status" value="1"/>
</dbReference>
<dbReference type="Gene3D" id="2.130.10.10">
    <property type="entry name" value="YVTN repeat-like/Quinoprotein amine dehydrogenase"/>
    <property type="match status" value="3"/>
</dbReference>
<dbReference type="RefSeq" id="WP_082348855.1">
    <property type="nucleotide sequence ID" value="NZ_CP159837.1"/>
</dbReference>
<dbReference type="InterPro" id="IPR020472">
    <property type="entry name" value="WD40_PAC1"/>
</dbReference>
<feature type="repeat" description="WD" evidence="3">
    <location>
        <begin position="395"/>
        <end position="436"/>
    </location>
</feature>
<evidence type="ECO:0000256" key="2">
    <source>
        <dbReference type="ARBA" id="ARBA00022737"/>
    </source>
</evidence>
<feature type="repeat" description="WD" evidence="3">
    <location>
        <begin position="485"/>
        <end position="526"/>
    </location>
</feature>
<protein>
    <submittedName>
        <fullName evidence="4">WD40 repeat domain-containing protein</fullName>
    </submittedName>
</protein>
<sequence>MLLTSIAFLADMSLPTAVIDVLWQISQSTAQSLTEKLEPTLIGLAEAFAAIAFSEDNGAVQPPLPEINSYRNVISGYWQRQEKREQELEKNSQHPENEESIRQIQQEALQDRTQQTEVILELLRKWQGEKIQYQLEQLPQIWQKESWLFRLSQTVTQKILRSHKEQHRLLILVAPLKISQTCPETFHENLTLQFTDQLERFFHHYYPLGSSSPIAPASPVEFYGTYFPAPISKITLSMMQEIFAPIPTAILYTNITDTQMNCHLGFWMPGNSHIAFYPLPSWNWQSAKSSLEAEGIDSVKALEVIQEIAIAIHQVLTAFIADWYYLKVNPLSDPRLFYLANYASENGITWEWIQPYTHCLRTLQKQQMSQSQIKPAIAPELYRDKIRSFKNTRTLKGHSSWVDAVAISKDGQILVSGSYDNTIKLWDLPTGKSVYTLVGHSSSVHSVAISADKKTVVSGSDDGTMRVWNAATGELIRTVKDSASQRNTATKVQSVSISQDGQKFVSGGDDRTVKIWQLDTGKLLQKLHGHSHKVEVVAIAPDNQKILSGSDDGTIKIWQLETGELIRTIHGYFGAIYALDISANGQTIVSGHGQKQIKIWQLETGELVRTLYGNFGAVYAVAISPDSKTVATADFLGDSLGHQTVAIQLWDIVTGELIHTLPEYSNRILALCFSPDGKTLISASEDKTIKIWQCD</sequence>
<proteinExistence type="predicted"/>
<dbReference type="Pfam" id="PF00400">
    <property type="entry name" value="WD40"/>
    <property type="match status" value="7"/>
</dbReference>